<dbReference type="Gene3D" id="3.30.1240.10">
    <property type="match status" value="1"/>
</dbReference>
<protein>
    <recommendedName>
        <fullName evidence="3">Cof subfamily protein (Haloacid dehalogenase superfamily)/HAD superfamily hydrolase (TIGR01484 family)</fullName>
    </recommendedName>
</protein>
<gene>
    <name evidence="1" type="ORF">DFP95_11979</name>
</gene>
<dbReference type="Proteomes" id="UP000256869">
    <property type="component" value="Unassembled WGS sequence"/>
</dbReference>
<dbReference type="NCBIfam" id="TIGR00099">
    <property type="entry name" value="Cof-subfamily"/>
    <property type="match status" value="1"/>
</dbReference>
<evidence type="ECO:0000313" key="1">
    <source>
        <dbReference type="EMBL" id="RED55144.1"/>
    </source>
</evidence>
<comment type="caution">
    <text evidence="1">The sequence shown here is derived from an EMBL/GenBank/DDBJ whole genome shotgun (WGS) entry which is preliminary data.</text>
</comment>
<dbReference type="InterPro" id="IPR000150">
    <property type="entry name" value="Cof"/>
</dbReference>
<dbReference type="Gene3D" id="3.40.50.1000">
    <property type="entry name" value="HAD superfamily/HAD-like"/>
    <property type="match status" value="1"/>
</dbReference>
<evidence type="ECO:0008006" key="3">
    <source>
        <dbReference type="Google" id="ProtNLM"/>
    </source>
</evidence>
<organism evidence="1 2">
    <name type="scientific">Cohnella lupini</name>
    <dbReference type="NCBI Taxonomy" id="1294267"/>
    <lineage>
        <taxon>Bacteria</taxon>
        <taxon>Bacillati</taxon>
        <taxon>Bacillota</taxon>
        <taxon>Bacilli</taxon>
        <taxon>Bacillales</taxon>
        <taxon>Paenibacillaceae</taxon>
        <taxon>Cohnella</taxon>
    </lineage>
</organism>
<dbReference type="SUPFAM" id="SSF56784">
    <property type="entry name" value="HAD-like"/>
    <property type="match status" value="1"/>
</dbReference>
<dbReference type="Pfam" id="PF08282">
    <property type="entry name" value="Hydrolase_3"/>
    <property type="match status" value="1"/>
</dbReference>
<dbReference type="NCBIfam" id="TIGR01484">
    <property type="entry name" value="HAD-SF-IIB"/>
    <property type="match status" value="1"/>
</dbReference>
<dbReference type="SFLD" id="SFLDS00003">
    <property type="entry name" value="Haloacid_Dehalogenase"/>
    <property type="match status" value="1"/>
</dbReference>
<dbReference type="SFLD" id="SFLDG01140">
    <property type="entry name" value="C2.B:_Phosphomannomutase_and_P"/>
    <property type="match status" value="1"/>
</dbReference>
<dbReference type="PROSITE" id="PS01229">
    <property type="entry name" value="COF_2"/>
    <property type="match status" value="1"/>
</dbReference>
<dbReference type="EMBL" id="QRDY01000019">
    <property type="protein sequence ID" value="RED55144.1"/>
    <property type="molecule type" value="Genomic_DNA"/>
</dbReference>
<dbReference type="InterPro" id="IPR006379">
    <property type="entry name" value="HAD-SF_hydro_IIB"/>
</dbReference>
<name>A0A3D9I065_9BACL</name>
<dbReference type="GO" id="GO:0000287">
    <property type="term" value="F:magnesium ion binding"/>
    <property type="evidence" value="ECO:0007669"/>
    <property type="project" value="TreeGrafter"/>
</dbReference>
<sequence length="263" mass="29997">MCDCMDKKLIFFDFDGTLFSHSTKSVSSGNARVLRRLQELGHTLIVATGRGTEFVHFIQEAIPIRFDTIVVSNGQLIYEAGNIVYDNHIRLSSMEHIIRIAKENKIVYGGYHKNGEIVNDINDRVRQVWRNFNAPMPAFKNNFETDTPLYQGHLYITTNEASFFEPHLNDYVLNWSDPFLVNLIPKSAGKSQAIRWCMEKYGFTKEQTFAFGDGFNDRDMLLEVGHGIAMGNAEQSIKDIAQYVTKSVDEDGIESALIHYKLI</sequence>
<dbReference type="AlphaFoldDB" id="A0A3D9I065"/>
<dbReference type="GO" id="GO:0005829">
    <property type="term" value="C:cytosol"/>
    <property type="evidence" value="ECO:0007669"/>
    <property type="project" value="TreeGrafter"/>
</dbReference>
<evidence type="ECO:0000313" key="2">
    <source>
        <dbReference type="Proteomes" id="UP000256869"/>
    </source>
</evidence>
<proteinExistence type="predicted"/>
<dbReference type="PANTHER" id="PTHR10000:SF25">
    <property type="entry name" value="PHOSPHATASE YKRA-RELATED"/>
    <property type="match status" value="1"/>
</dbReference>
<dbReference type="InterPro" id="IPR023214">
    <property type="entry name" value="HAD_sf"/>
</dbReference>
<dbReference type="GO" id="GO:0016791">
    <property type="term" value="F:phosphatase activity"/>
    <property type="evidence" value="ECO:0007669"/>
    <property type="project" value="UniProtKB-ARBA"/>
</dbReference>
<dbReference type="InterPro" id="IPR036412">
    <property type="entry name" value="HAD-like_sf"/>
</dbReference>
<accession>A0A3D9I065</accession>
<dbReference type="PANTHER" id="PTHR10000">
    <property type="entry name" value="PHOSPHOSERINE PHOSPHATASE"/>
    <property type="match status" value="1"/>
</dbReference>
<reference evidence="1 2" key="1">
    <citation type="submission" date="2018-07" db="EMBL/GenBank/DDBJ databases">
        <title>Genomic Encyclopedia of Type Strains, Phase III (KMG-III): the genomes of soil and plant-associated and newly described type strains.</title>
        <authorList>
            <person name="Whitman W."/>
        </authorList>
    </citation>
    <scope>NUCLEOTIDE SEQUENCE [LARGE SCALE GENOMIC DNA]</scope>
    <source>
        <strain evidence="1 2">CECT 8236</strain>
    </source>
</reference>
<keyword evidence="2" id="KW-1185">Reference proteome</keyword>